<evidence type="ECO:0000256" key="2">
    <source>
        <dbReference type="ARBA" id="ARBA00006739"/>
    </source>
</evidence>
<dbReference type="eggNOG" id="COG1216">
    <property type="taxonomic scope" value="Bacteria"/>
</dbReference>
<dbReference type="InterPro" id="IPR029044">
    <property type="entry name" value="Nucleotide-diphossugar_trans"/>
</dbReference>
<dbReference type="KEGG" id="nbr:O3I_000895"/>
<evidence type="ECO:0000259" key="5">
    <source>
        <dbReference type="Pfam" id="PF17994"/>
    </source>
</evidence>
<feature type="domain" description="Galactofuranosyltransferase-2 C-terminal" evidence="6">
    <location>
        <begin position="472"/>
        <end position="656"/>
    </location>
</feature>
<dbReference type="Pfam" id="PF17994">
    <property type="entry name" value="Glft2_N"/>
    <property type="match status" value="1"/>
</dbReference>
<keyword evidence="8" id="KW-1185">Reference proteome</keyword>
<accession>K0EKX8</accession>
<evidence type="ECO:0000256" key="3">
    <source>
        <dbReference type="ARBA" id="ARBA00022676"/>
    </source>
</evidence>
<evidence type="ECO:0000313" key="7">
    <source>
        <dbReference type="EMBL" id="AFT98141.1"/>
    </source>
</evidence>
<dbReference type="PANTHER" id="PTHR43179:SF12">
    <property type="entry name" value="GALACTOFURANOSYLTRANSFERASE GLFT2"/>
    <property type="match status" value="1"/>
</dbReference>
<dbReference type="InterPro" id="IPR045699">
    <property type="entry name" value="GlfT2_C"/>
</dbReference>
<dbReference type="Gene3D" id="3.90.550.60">
    <property type="match status" value="1"/>
</dbReference>
<dbReference type="STRING" id="1133849.O3I_000895"/>
<evidence type="ECO:0000313" key="8">
    <source>
        <dbReference type="Proteomes" id="UP000006304"/>
    </source>
</evidence>
<keyword evidence="4 7" id="KW-0808">Transferase</keyword>
<dbReference type="SUPFAM" id="SSF53448">
    <property type="entry name" value="Nucleotide-diphospho-sugar transferases"/>
    <property type="match status" value="1"/>
</dbReference>
<comment type="pathway">
    <text evidence="1">Cell wall biogenesis; cell wall polysaccharide biosynthesis.</text>
</comment>
<proteinExistence type="inferred from homology"/>
<reference evidence="7 8" key="1">
    <citation type="journal article" date="2012" name="J. Bacteriol.">
        <title>Complete genome sequence of Nocardia brasiliensis HUJEG-1.</title>
        <authorList>
            <person name="Vera-Cabrera L."/>
            <person name="Ortiz-Lopez R."/>
            <person name="Elizondo-Gonzalez R."/>
            <person name="Perez-Maya A.A."/>
            <person name="Ocampo-Candiani J."/>
        </authorList>
    </citation>
    <scope>NUCLEOTIDE SEQUENCE [LARGE SCALE GENOMIC DNA]</scope>
    <source>
        <strain evidence="8">ATCC 700358</strain>
    </source>
</reference>
<dbReference type="Pfam" id="PF19320">
    <property type="entry name" value="GlfT2_domain3"/>
    <property type="match status" value="1"/>
</dbReference>
<dbReference type="PANTHER" id="PTHR43179">
    <property type="entry name" value="RHAMNOSYLTRANSFERASE WBBL"/>
    <property type="match status" value="1"/>
</dbReference>
<keyword evidence="3" id="KW-0328">Glycosyltransferase</keyword>
<evidence type="ECO:0000256" key="1">
    <source>
        <dbReference type="ARBA" id="ARBA00004776"/>
    </source>
</evidence>
<evidence type="ECO:0000259" key="6">
    <source>
        <dbReference type="Pfam" id="PF19320"/>
    </source>
</evidence>
<dbReference type="Pfam" id="PF13641">
    <property type="entry name" value="Glyco_tranf_2_3"/>
    <property type="match status" value="1"/>
</dbReference>
<sequence length="661" mass="73575">MIDILTPAANGIQGRVCPVRHDNDFEDFMEQSATQAVTETKDRATAVDAPASLRSDHRAPDRLVLQRGIFTGPSAKVSDELYAVVKGRAHRERQALRLEKGAAAHTNTYFGRFAASYWQRWTTVTEVRVTMVLDVGGKAKLRLVASDIAGHRRIIDTAQVTASGPVTLSATLDQYVDGGAIWLEFDAVGGDLGITEVSWTSAAPDHIRPVAIAICTFNRAEDCAHTVAALASDAVVLGAIDAVYVVDQGTDLVQNRPLYQEVAPTFGDKLRYIRQPNLGGAGGFTRGLYEVSAANEHADVILMDDDILCEPETVLRLNAFANMTVEPTLVGAQMLFLLNPDYLNVGAEEVHLQDLRHGQKVPKALRNTSMLKRNQERRVDAGYNAWWTCLIPAEVVAEIGLPVPIFFQWDDVEYGIRARESGFVTVTLPNAAVWHADFYWKDYDDWARYFSTRNSLIVGALHTDLDGKAITRKLFRELSEQLVAMQYGLVHTTLQGIEDFLQGPKVLQDGGIAALAAARTSRGDYAETKKHPASTPPVRSGDIQLRRATGEPSRPLLVLIKRAINQWFGRTQHGVIGVTREDAYWWHVSLFDHVVVTDASQSGVRVRQRDKARARQLLRRTFHVLRRLRRELPTLQQQYRAAVPDLTSRANWERLYGITPE</sequence>
<feature type="domain" description="Galactofuranosyltransferase GlfT2 N-terminal" evidence="5">
    <location>
        <begin position="89"/>
        <end position="201"/>
    </location>
</feature>
<dbReference type="EMBL" id="CP003876">
    <property type="protein sequence ID" value="AFT98141.1"/>
    <property type="molecule type" value="Genomic_DNA"/>
</dbReference>
<name>K0EKX8_NOCB7</name>
<comment type="similarity">
    <text evidence="2">Belongs to the glycosyltransferase 2 family.</text>
</comment>
<dbReference type="GO" id="GO:0016757">
    <property type="term" value="F:glycosyltransferase activity"/>
    <property type="evidence" value="ECO:0007669"/>
    <property type="project" value="UniProtKB-KW"/>
</dbReference>
<protein>
    <submittedName>
        <fullName evidence="7">Putative glycosyltransferase</fullName>
    </submittedName>
</protein>
<dbReference type="Proteomes" id="UP000006304">
    <property type="component" value="Chromosome"/>
</dbReference>
<evidence type="ECO:0000256" key="4">
    <source>
        <dbReference type="ARBA" id="ARBA00022679"/>
    </source>
</evidence>
<organism evidence="7 8">
    <name type="scientific">Nocardia brasiliensis (strain ATCC 700358 / HUJEG-1)</name>
    <dbReference type="NCBI Taxonomy" id="1133849"/>
    <lineage>
        <taxon>Bacteria</taxon>
        <taxon>Bacillati</taxon>
        <taxon>Actinomycetota</taxon>
        <taxon>Actinomycetes</taxon>
        <taxon>Mycobacteriales</taxon>
        <taxon>Nocardiaceae</taxon>
        <taxon>Nocardia</taxon>
    </lineage>
</organism>
<gene>
    <name evidence="7" type="ORF">O3I_000895</name>
</gene>
<dbReference type="HOGENOM" id="CLU_019973_0_0_11"/>
<dbReference type="InterPro" id="IPR040492">
    <property type="entry name" value="GlfT2_N"/>
</dbReference>
<dbReference type="AlphaFoldDB" id="K0EKX8"/>